<name>A0A3S4RHW3_MYCCI</name>
<reference evidence="5 6" key="1">
    <citation type="submission" date="2018-12" db="EMBL/GenBank/DDBJ databases">
        <authorList>
            <consortium name="Pathogen Informatics"/>
        </authorList>
    </citation>
    <scope>NUCLEOTIDE SEQUENCE [LARGE SCALE GENOMIC DNA]</scope>
    <source>
        <strain evidence="5 6">NCTC10485</strain>
    </source>
</reference>
<proteinExistence type="inferred from homology"/>
<evidence type="ECO:0000259" key="4">
    <source>
        <dbReference type="Pfam" id="PF17853"/>
    </source>
</evidence>
<feature type="domain" description="CdaR GGDEF-like" evidence="4">
    <location>
        <begin position="183"/>
        <end position="297"/>
    </location>
</feature>
<dbReference type="Pfam" id="PF17853">
    <property type="entry name" value="GGDEF_2"/>
    <property type="match status" value="1"/>
</dbReference>
<accession>A0A3S4RHW3</accession>
<dbReference type="EMBL" id="LR134355">
    <property type="protein sequence ID" value="VEG48626.1"/>
    <property type="molecule type" value="Genomic_DNA"/>
</dbReference>
<evidence type="ECO:0000313" key="6">
    <source>
        <dbReference type="Proteomes" id="UP000282551"/>
    </source>
</evidence>
<dbReference type="InterPro" id="IPR025751">
    <property type="entry name" value="RsbRD_N_dom"/>
</dbReference>
<dbReference type="Gene3D" id="1.10.10.2840">
    <property type="entry name" value="PucR C-terminal helix-turn-helix domain"/>
    <property type="match status" value="1"/>
</dbReference>
<dbReference type="PANTHER" id="PTHR33744">
    <property type="entry name" value="CARBOHYDRATE DIACID REGULATOR"/>
    <property type="match status" value="1"/>
</dbReference>
<dbReference type="InterPro" id="IPR042070">
    <property type="entry name" value="PucR_C-HTH_sf"/>
</dbReference>
<dbReference type="InterPro" id="IPR025736">
    <property type="entry name" value="PucR_C-HTH_dom"/>
</dbReference>
<evidence type="ECO:0000259" key="3">
    <source>
        <dbReference type="Pfam" id="PF14361"/>
    </source>
</evidence>
<dbReference type="Proteomes" id="UP000282551">
    <property type="component" value="Chromosome"/>
</dbReference>
<dbReference type="InterPro" id="IPR051448">
    <property type="entry name" value="CdaR-like_regulators"/>
</dbReference>
<feature type="domain" description="PucR C-terminal helix-turn-helix" evidence="2">
    <location>
        <begin position="347"/>
        <end position="402"/>
    </location>
</feature>
<evidence type="ECO:0000259" key="2">
    <source>
        <dbReference type="Pfam" id="PF13556"/>
    </source>
</evidence>
<dbReference type="AlphaFoldDB" id="A0A3S4RHW3"/>
<dbReference type="PANTHER" id="PTHR33744:SF1">
    <property type="entry name" value="DNA-BINDING TRANSCRIPTIONAL ACTIVATOR ADER"/>
    <property type="match status" value="1"/>
</dbReference>
<gene>
    <name evidence="5" type="ORF">NCTC10485_02925</name>
</gene>
<feature type="domain" description="RsbT co-antagonist protein RsbRD N-terminal" evidence="3">
    <location>
        <begin position="26"/>
        <end position="169"/>
    </location>
</feature>
<evidence type="ECO:0000313" key="5">
    <source>
        <dbReference type="EMBL" id="VEG48626.1"/>
    </source>
</evidence>
<dbReference type="Pfam" id="PF13556">
    <property type="entry name" value="HTH_30"/>
    <property type="match status" value="1"/>
</dbReference>
<protein>
    <submittedName>
        <fullName evidence="5">Regulator of polyketide synthase expression</fullName>
    </submittedName>
</protein>
<keyword evidence="6" id="KW-1185">Reference proteome</keyword>
<sequence>MTVVTSLSAHDAIMACAHDLEARADDVAVQLSEQLAGSVPEFFDDDDLIRDVEASAYGNVAAMLSVFRAEAVAEQVPIRPEVIAFASTVARRQLPLESLIQSYRVGQTLFSRLWMDVLAERLTDQQVFIEALHRSFDELNVYLDRVVAQLVSDYERERDRWLLGEAARRSALVERLLRGDRIPVDHASRQLDHDLRAPQTALIAWMPSHGEVDLQLNALGRALGSLSSRAGVPRMLHLPAGTSAMWAWIAGDVDTDRLVESAGQLPDSEVLIAVGQTTCGADAFRISHEQALRARRVAARMPAPPRLTLHAEVATVALLAGDEEEARRFVARALGELAARTAAAEQLRETLWVFLQEGGSTRRASERLFMHRNTVLYRLQRIEAMLGHSLDERRLDLQVALLLTATFGQDMLPDDPLPDQ</sequence>
<dbReference type="Pfam" id="PF14361">
    <property type="entry name" value="RsbRD_N"/>
    <property type="match status" value="1"/>
</dbReference>
<comment type="similarity">
    <text evidence="1">Belongs to the CdaR family.</text>
</comment>
<organism evidence="5 6">
    <name type="scientific">Mycolicibacterium chitae</name>
    <name type="common">Mycobacterium chitae</name>
    <dbReference type="NCBI Taxonomy" id="1792"/>
    <lineage>
        <taxon>Bacteria</taxon>
        <taxon>Bacillati</taxon>
        <taxon>Actinomycetota</taxon>
        <taxon>Actinomycetes</taxon>
        <taxon>Mycobacteriales</taxon>
        <taxon>Mycobacteriaceae</taxon>
        <taxon>Mycolicibacterium</taxon>
    </lineage>
</organism>
<evidence type="ECO:0000256" key="1">
    <source>
        <dbReference type="ARBA" id="ARBA00006754"/>
    </source>
</evidence>
<dbReference type="InterPro" id="IPR041522">
    <property type="entry name" value="CdaR_GGDEF"/>
</dbReference>